<dbReference type="Gramene" id="PRQ21707">
    <property type="protein sequence ID" value="PRQ21707"/>
    <property type="gene ID" value="RchiOBHm_Chr7g0242201"/>
</dbReference>
<reference evidence="2 3" key="1">
    <citation type="journal article" date="2018" name="Nat. Genet.">
        <title>The Rosa genome provides new insights in the design of modern roses.</title>
        <authorList>
            <person name="Bendahmane M."/>
        </authorList>
    </citation>
    <scope>NUCLEOTIDE SEQUENCE [LARGE SCALE GENOMIC DNA]</scope>
    <source>
        <strain evidence="3">cv. Old Blush</strain>
    </source>
</reference>
<dbReference type="EC" id="1.1.1.-" evidence="2"/>
<name>A0A2P6PIF1_ROSCH</name>
<dbReference type="Pfam" id="PF13561">
    <property type="entry name" value="adh_short_C2"/>
    <property type="match status" value="1"/>
</dbReference>
<gene>
    <name evidence="2" type="ORF">RchiOBHm_Chr7g0242201</name>
</gene>
<evidence type="ECO:0000313" key="2">
    <source>
        <dbReference type="EMBL" id="PRQ21707.1"/>
    </source>
</evidence>
<evidence type="ECO:0000256" key="1">
    <source>
        <dbReference type="ARBA" id="ARBA00006484"/>
    </source>
</evidence>
<protein>
    <submittedName>
        <fullName evidence="2">Putative oxidoreductase</fullName>
        <ecNumber evidence="2">1.1.1.-</ecNumber>
    </submittedName>
</protein>
<dbReference type="AlphaFoldDB" id="A0A2P6PIF1"/>
<dbReference type="PANTHER" id="PTHR42820:SF13">
    <property type="entry name" value="(-)-ISOPIPERITENOL_(-)-CARVEOL DEHYDROGENASE, MITOCHONDRIAL-LIKE"/>
    <property type="match status" value="1"/>
</dbReference>
<dbReference type="PANTHER" id="PTHR42820">
    <property type="entry name" value="SHORT-CHAIN DEHYDROGENASE REDUCTASE"/>
    <property type="match status" value="1"/>
</dbReference>
<proteinExistence type="inferred from homology"/>
<sequence length="70" mass="7590">MVRETFKLGAKELKEMMAAVYSESRDGLLKEKHVADAVVFLASQDSAFVTGHNFVVDGGFGTKSLSVLKP</sequence>
<keyword evidence="2" id="KW-0560">Oxidoreductase</keyword>
<comment type="caution">
    <text evidence="2">The sequence shown here is derived from an EMBL/GenBank/DDBJ whole genome shotgun (WGS) entry which is preliminary data.</text>
</comment>
<dbReference type="GO" id="GO:0016491">
    <property type="term" value="F:oxidoreductase activity"/>
    <property type="evidence" value="ECO:0007669"/>
    <property type="project" value="UniProtKB-KW"/>
</dbReference>
<comment type="similarity">
    <text evidence="1">Belongs to the short-chain dehydrogenases/reductases (SDR) family.</text>
</comment>
<dbReference type="InterPro" id="IPR036291">
    <property type="entry name" value="NAD(P)-bd_dom_sf"/>
</dbReference>
<keyword evidence="3" id="KW-1185">Reference proteome</keyword>
<accession>A0A2P6PIF1</accession>
<evidence type="ECO:0000313" key="3">
    <source>
        <dbReference type="Proteomes" id="UP000238479"/>
    </source>
</evidence>
<dbReference type="InterPro" id="IPR002347">
    <property type="entry name" value="SDR_fam"/>
</dbReference>
<dbReference type="Gene3D" id="3.40.50.720">
    <property type="entry name" value="NAD(P)-binding Rossmann-like Domain"/>
    <property type="match status" value="1"/>
</dbReference>
<dbReference type="SUPFAM" id="SSF51735">
    <property type="entry name" value="NAD(P)-binding Rossmann-fold domains"/>
    <property type="match status" value="1"/>
</dbReference>
<dbReference type="STRING" id="74649.A0A2P6PIF1"/>
<organism evidence="2 3">
    <name type="scientific">Rosa chinensis</name>
    <name type="common">China rose</name>
    <dbReference type="NCBI Taxonomy" id="74649"/>
    <lineage>
        <taxon>Eukaryota</taxon>
        <taxon>Viridiplantae</taxon>
        <taxon>Streptophyta</taxon>
        <taxon>Embryophyta</taxon>
        <taxon>Tracheophyta</taxon>
        <taxon>Spermatophyta</taxon>
        <taxon>Magnoliopsida</taxon>
        <taxon>eudicotyledons</taxon>
        <taxon>Gunneridae</taxon>
        <taxon>Pentapetalae</taxon>
        <taxon>rosids</taxon>
        <taxon>fabids</taxon>
        <taxon>Rosales</taxon>
        <taxon>Rosaceae</taxon>
        <taxon>Rosoideae</taxon>
        <taxon>Rosoideae incertae sedis</taxon>
        <taxon>Rosa</taxon>
    </lineage>
</organism>
<dbReference type="EMBL" id="PDCK01000045">
    <property type="protein sequence ID" value="PRQ21707.1"/>
    <property type="molecule type" value="Genomic_DNA"/>
</dbReference>
<dbReference type="Proteomes" id="UP000238479">
    <property type="component" value="Chromosome 7"/>
</dbReference>